<feature type="region of interest" description="Disordered" evidence="1">
    <location>
        <begin position="494"/>
        <end position="520"/>
    </location>
</feature>
<dbReference type="EMBL" id="ML978121">
    <property type="protein sequence ID" value="KAF2103717.1"/>
    <property type="molecule type" value="Genomic_DNA"/>
</dbReference>
<comment type="caution">
    <text evidence="2">The sequence shown here is derived from an EMBL/GenBank/DDBJ whole genome shotgun (WGS) entry which is preliminary data.</text>
</comment>
<gene>
    <name evidence="2" type="ORF">NA57DRAFT_31033</name>
</gene>
<name>A0A9P4IPN5_9PEZI</name>
<dbReference type="Proteomes" id="UP000799772">
    <property type="component" value="Unassembled WGS sequence"/>
</dbReference>
<evidence type="ECO:0000256" key="1">
    <source>
        <dbReference type="SAM" id="MobiDB-lite"/>
    </source>
</evidence>
<sequence>MGSPIQIGDVIHLGKAVWDLYNLGWSEELQASRQYTEFWQSVRGLAENLDNIGRVISNAVKHVEVRRMSTTLPAWNFTSIQEIVGDYRATLLDCRRLLEENQQYRHGGSGINSIEWNMLLQPKVDRLQQRIQMHNEKITFLLKPLEIDLLCRIHEDLANRIDAVFREVRMIRGMVVPDPQQGKEQLDSQEAPSLPVPPTEESMFQAASEIGHPELRDSDDFPLSEGSEAFILHFKNATSDFQPGIFLHERSPPPEQYLNLLKCVWILRKLQESPRLRHVESQSHWPSFIKQLELSLTQECLRFTPQSPNQLTAPSLDTLSAERFDIWPAQEIPDILSPSHTDQGMMDELLVVPLAGTSTTSSTLQVLRSGNSRLRIVETAVERTSEGRSRTASRPLDLRLDSTKVMPLYAKPGIGHGVNSLIIRTESSATQLTFANRKDLLKFQHTVTGYRPFVLYDRPNCQASLVVSNKKTPIIADAHVQLWIAKEIVGRPSTGAHRTSTAMNVPDSRTSSVSPRTDSIDFLTPTSTKLSSADALFSSPDPFGGAVGNMSLQGGRGVDSSTPTMATTFQARSSRNPPRSTSLASSPMSNSSPRHNSMSLSSSTSHGSRTTRVAVNLGDQEHGLTYRRPLRPMVVLFLKTPDQKLSFVTIHIDEDTGMNAERCNCRISGKDCPISAIERAGGKKDLLAQRYDADGSEDWDITLLGTTKRAELPDHAFKGLQRVSIKFENVGQRKEFGGWVCRCNPTRLGELQKCVQAGHQGLFGEVKQHGRKEMQTWHREQDARREIVLGEQPQQGLR</sequence>
<feature type="compositionally biased region" description="Polar residues" evidence="1">
    <location>
        <begin position="496"/>
        <end position="517"/>
    </location>
</feature>
<evidence type="ECO:0000313" key="3">
    <source>
        <dbReference type="Proteomes" id="UP000799772"/>
    </source>
</evidence>
<evidence type="ECO:0000313" key="2">
    <source>
        <dbReference type="EMBL" id="KAF2103717.1"/>
    </source>
</evidence>
<dbReference type="OrthoDB" id="5400409at2759"/>
<feature type="compositionally biased region" description="Low complexity" evidence="1">
    <location>
        <begin position="580"/>
        <end position="610"/>
    </location>
</feature>
<reference evidence="2" key="1">
    <citation type="journal article" date="2020" name="Stud. Mycol.">
        <title>101 Dothideomycetes genomes: a test case for predicting lifestyles and emergence of pathogens.</title>
        <authorList>
            <person name="Haridas S."/>
            <person name="Albert R."/>
            <person name="Binder M."/>
            <person name="Bloem J."/>
            <person name="Labutti K."/>
            <person name="Salamov A."/>
            <person name="Andreopoulos B."/>
            <person name="Baker S."/>
            <person name="Barry K."/>
            <person name="Bills G."/>
            <person name="Bluhm B."/>
            <person name="Cannon C."/>
            <person name="Castanera R."/>
            <person name="Culley D."/>
            <person name="Daum C."/>
            <person name="Ezra D."/>
            <person name="Gonzalez J."/>
            <person name="Henrissat B."/>
            <person name="Kuo A."/>
            <person name="Liang C."/>
            <person name="Lipzen A."/>
            <person name="Lutzoni F."/>
            <person name="Magnuson J."/>
            <person name="Mondo S."/>
            <person name="Nolan M."/>
            <person name="Ohm R."/>
            <person name="Pangilinan J."/>
            <person name="Park H.-J."/>
            <person name="Ramirez L."/>
            <person name="Alfaro M."/>
            <person name="Sun H."/>
            <person name="Tritt A."/>
            <person name="Yoshinaga Y."/>
            <person name="Zwiers L.-H."/>
            <person name="Turgeon B."/>
            <person name="Goodwin S."/>
            <person name="Spatafora J."/>
            <person name="Crous P."/>
            <person name="Grigoriev I."/>
        </authorList>
    </citation>
    <scope>NUCLEOTIDE SEQUENCE</scope>
    <source>
        <strain evidence="2">CBS 133067</strain>
    </source>
</reference>
<accession>A0A9P4IPN5</accession>
<dbReference type="AlphaFoldDB" id="A0A9P4IPN5"/>
<feature type="compositionally biased region" description="Polar residues" evidence="1">
    <location>
        <begin position="559"/>
        <end position="579"/>
    </location>
</feature>
<keyword evidence="3" id="KW-1185">Reference proteome</keyword>
<organism evidence="2 3">
    <name type="scientific">Rhizodiscina lignyota</name>
    <dbReference type="NCBI Taxonomy" id="1504668"/>
    <lineage>
        <taxon>Eukaryota</taxon>
        <taxon>Fungi</taxon>
        <taxon>Dikarya</taxon>
        <taxon>Ascomycota</taxon>
        <taxon>Pezizomycotina</taxon>
        <taxon>Dothideomycetes</taxon>
        <taxon>Pleosporomycetidae</taxon>
        <taxon>Aulographales</taxon>
        <taxon>Rhizodiscinaceae</taxon>
        <taxon>Rhizodiscina</taxon>
    </lineage>
</organism>
<feature type="region of interest" description="Disordered" evidence="1">
    <location>
        <begin position="547"/>
        <end position="610"/>
    </location>
</feature>
<protein>
    <submittedName>
        <fullName evidence="2">Uncharacterized protein</fullName>
    </submittedName>
</protein>
<proteinExistence type="predicted"/>